<dbReference type="SMART" id="SM00732">
    <property type="entry name" value="YqgFc"/>
    <property type="match status" value="1"/>
</dbReference>
<keyword evidence="2 5" id="KW-0690">Ribosome biogenesis</keyword>
<evidence type="ECO:0000256" key="1">
    <source>
        <dbReference type="ARBA" id="ARBA00022490"/>
    </source>
</evidence>
<evidence type="ECO:0000256" key="4">
    <source>
        <dbReference type="ARBA" id="ARBA00022801"/>
    </source>
</evidence>
<comment type="function">
    <text evidence="5">Could be a nuclease involved in processing of the 5'-end of pre-16S rRNA.</text>
</comment>
<dbReference type="HAMAP" id="MF_00651">
    <property type="entry name" value="Nuclease_YqgF"/>
    <property type="match status" value="1"/>
</dbReference>
<dbReference type="OrthoDB" id="9796140at2"/>
<dbReference type="Pfam" id="PF03652">
    <property type="entry name" value="RuvX"/>
    <property type="match status" value="1"/>
</dbReference>
<proteinExistence type="inferred from homology"/>
<dbReference type="Gene3D" id="3.30.420.140">
    <property type="entry name" value="YqgF/RNase H-like domain"/>
    <property type="match status" value="1"/>
</dbReference>
<evidence type="ECO:0000259" key="6">
    <source>
        <dbReference type="SMART" id="SM00732"/>
    </source>
</evidence>
<evidence type="ECO:0000313" key="7">
    <source>
        <dbReference type="EMBL" id="KXG78196.1"/>
    </source>
</evidence>
<comment type="caution">
    <text evidence="7">The sequence shown here is derived from an EMBL/GenBank/DDBJ whole genome shotgun (WGS) entry which is preliminary data.</text>
</comment>
<dbReference type="GO" id="GO:0016788">
    <property type="term" value="F:hydrolase activity, acting on ester bonds"/>
    <property type="evidence" value="ECO:0007669"/>
    <property type="project" value="UniProtKB-UniRule"/>
</dbReference>
<dbReference type="InterPro" id="IPR037027">
    <property type="entry name" value="YqgF/RNaseH-like_dom_sf"/>
</dbReference>
<dbReference type="InParanoid" id="A0A140LCC1"/>
<keyword evidence="1 5" id="KW-0963">Cytoplasm</keyword>
<evidence type="ECO:0000256" key="5">
    <source>
        <dbReference type="HAMAP-Rule" id="MF_00651"/>
    </source>
</evidence>
<dbReference type="PANTHER" id="PTHR33317:SF4">
    <property type="entry name" value="POLYNUCLEOTIDYL TRANSFERASE, RIBONUCLEASE H-LIKE SUPERFAMILY PROTEIN"/>
    <property type="match status" value="1"/>
</dbReference>
<dbReference type="FunCoup" id="A0A140LCC1">
    <property type="interactions" value="269"/>
</dbReference>
<gene>
    <name evidence="7" type="primary">yrrK</name>
    <name evidence="7" type="ORF">AN618_05880</name>
</gene>
<dbReference type="PATRIC" id="fig|520764.3.peg.622"/>
<dbReference type="GO" id="GO:0000967">
    <property type="term" value="P:rRNA 5'-end processing"/>
    <property type="evidence" value="ECO:0007669"/>
    <property type="project" value="UniProtKB-UniRule"/>
</dbReference>
<dbReference type="STRING" id="520764.AN618_05880"/>
<evidence type="ECO:0000256" key="2">
    <source>
        <dbReference type="ARBA" id="ARBA00022517"/>
    </source>
</evidence>
<dbReference type="InterPro" id="IPR005227">
    <property type="entry name" value="YqgF"/>
</dbReference>
<dbReference type="PANTHER" id="PTHR33317">
    <property type="entry name" value="POLYNUCLEOTIDYL TRANSFERASE, RIBONUCLEASE H-LIKE SUPERFAMILY PROTEIN"/>
    <property type="match status" value="1"/>
</dbReference>
<protein>
    <recommendedName>
        <fullName evidence="5">Putative pre-16S rRNA nuclease</fullName>
        <ecNumber evidence="5">3.1.-.-</ecNumber>
    </recommendedName>
</protein>
<keyword evidence="3 5" id="KW-0540">Nuclease</keyword>
<organism evidence="7 8">
    <name type="scientific">Fervidicola ferrireducens</name>
    <dbReference type="NCBI Taxonomy" id="520764"/>
    <lineage>
        <taxon>Bacteria</taxon>
        <taxon>Bacillati</taxon>
        <taxon>Bacillota</taxon>
        <taxon>Clostridia</taxon>
        <taxon>Thermosediminibacterales</taxon>
        <taxon>Thermosediminibacteraceae</taxon>
        <taxon>Fervidicola</taxon>
    </lineage>
</organism>
<accession>A0A140LCC1</accession>
<dbReference type="InterPro" id="IPR012337">
    <property type="entry name" value="RNaseH-like_sf"/>
</dbReference>
<dbReference type="SUPFAM" id="SSF53098">
    <property type="entry name" value="Ribonuclease H-like"/>
    <property type="match status" value="1"/>
</dbReference>
<dbReference type="EC" id="3.1.-.-" evidence="5"/>
<dbReference type="Proteomes" id="UP000070427">
    <property type="component" value="Unassembled WGS sequence"/>
</dbReference>
<dbReference type="AlphaFoldDB" id="A0A140LCC1"/>
<keyword evidence="8" id="KW-1185">Reference proteome</keyword>
<feature type="domain" description="YqgF/RNase H-like" evidence="6">
    <location>
        <begin position="1"/>
        <end position="101"/>
    </location>
</feature>
<dbReference type="CDD" id="cd16964">
    <property type="entry name" value="YqgF"/>
    <property type="match status" value="1"/>
</dbReference>
<dbReference type="GO" id="GO:0004518">
    <property type="term" value="F:nuclease activity"/>
    <property type="evidence" value="ECO:0007669"/>
    <property type="project" value="UniProtKB-KW"/>
</dbReference>
<reference evidence="7 8" key="1">
    <citation type="submission" date="2015-12" db="EMBL/GenBank/DDBJ databases">
        <title>Draft genome sequnece of Fervidicola ferrireducens strain Y170.</title>
        <authorList>
            <person name="Patel B.K."/>
        </authorList>
    </citation>
    <scope>NUCLEOTIDE SEQUENCE [LARGE SCALE GENOMIC DNA]</scope>
    <source>
        <strain evidence="7 8">Y170</strain>
    </source>
</reference>
<dbReference type="NCBIfam" id="TIGR00250">
    <property type="entry name" value="RNAse_H_YqgF"/>
    <property type="match status" value="1"/>
</dbReference>
<name>A0A140LCC1_9FIRM</name>
<comment type="subcellular location">
    <subcellularLocation>
        <location evidence="5">Cytoplasm</location>
    </subcellularLocation>
</comment>
<evidence type="ECO:0000313" key="8">
    <source>
        <dbReference type="Proteomes" id="UP000070427"/>
    </source>
</evidence>
<comment type="similarity">
    <text evidence="5">Belongs to the YqgF HJR family.</text>
</comment>
<dbReference type="RefSeq" id="WP_066351860.1">
    <property type="nucleotide sequence ID" value="NZ_LOED01000004.1"/>
</dbReference>
<dbReference type="EMBL" id="LOED01000004">
    <property type="protein sequence ID" value="KXG78196.1"/>
    <property type="molecule type" value="Genomic_DNA"/>
</dbReference>
<sequence length="138" mass="15201">MRILGLDVGKKRIGVAVSDELGITAQGIGVIVRGSTKGDIQAISEIARKYSVNKIVIGLPVNMNGTLGPQGEEIKEFGEKLRNDLNIEVQYWDERLSTVAAERVLIDADISRKKRKKVIDKLSAVVILQNFLDSQPRC</sequence>
<dbReference type="GO" id="GO:0005829">
    <property type="term" value="C:cytosol"/>
    <property type="evidence" value="ECO:0007669"/>
    <property type="project" value="TreeGrafter"/>
</dbReference>
<dbReference type="InterPro" id="IPR006641">
    <property type="entry name" value="YqgF/RNaseH-like_dom"/>
</dbReference>
<evidence type="ECO:0000256" key="3">
    <source>
        <dbReference type="ARBA" id="ARBA00022722"/>
    </source>
</evidence>
<keyword evidence="4 5" id="KW-0378">Hydrolase</keyword>